<feature type="region of interest" description="Disordered" evidence="6">
    <location>
        <begin position="153"/>
        <end position="177"/>
    </location>
</feature>
<keyword evidence="4" id="KW-0804">Transcription</keyword>
<keyword evidence="2" id="KW-0805">Transcription regulation</keyword>
<accession>A0AAN8WG20</accession>
<evidence type="ECO:0000313" key="7">
    <source>
        <dbReference type="EMBL" id="KAK6945282.1"/>
    </source>
</evidence>
<evidence type="ECO:0000256" key="5">
    <source>
        <dbReference type="ARBA" id="ARBA00023242"/>
    </source>
</evidence>
<keyword evidence="3" id="KW-0238">DNA-binding</keyword>
<dbReference type="GO" id="GO:0005634">
    <property type="term" value="C:nucleus"/>
    <property type="evidence" value="ECO:0007669"/>
    <property type="project" value="UniProtKB-SubCell"/>
</dbReference>
<dbReference type="Proteomes" id="UP001370490">
    <property type="component" value="Unassembled WGS sequence"/>
</dbReference>
<gene>
    <name evidence="7" type="ORF">RJ641_026384</name>
</gene>
<keyword evidence="5" id="KW-0539">Nucleus</keyword>
<dbReference type="SUPFAM" id="SSF101936">
    <property type="entry name" value="DNA-binding pseudobarrel domain"/>
    <property type="match status" value="1"/>
</dbReference>
<reference evidence="7 8" key="1">
    <citation type="submission" date="2023-12" db="EMBL/GenBank/DDBJ databases">
        <title>A high-quality genome assembly for Dillenia turbinata (Dilleniales).</title>
        <authorList>
            <person name="Chanderbali A."/>
        </authorList>
    </citation>
    <scope>NUCLEOTIDE SEQUENCE [LARGE SCALE GENOMIC DNA]</scope>
    <source>
        <strain evidence="7">LSX21</strain>
        <tissue evidence="7">Leaf</tissue>
    </source>
</reference>
<organism evidence="7 8">
    <name type="scientific">Dillenia turbinata</name>
    <dbReference type="NCBI Taxonomy" id="194707"/>
    <lineage>
        <taxon>Eukaryota</taxon>
        <taxon>Viridiplantae</taxon>
        <taxon>Streptophyta</taxon>
        <taxon>Embryophyta</taxon>
        <taxon>Tracheophyta</taxon>
        <taxon>Spermatophyta</taxon>
        <taxon>Magnoliopsida</taxon>
        <taxon>eudicotyledons</taxon>
        <taxon>Gunneridae</taxon>
        <taxon>Pentapetalae</taxon>
        <taxon>Dilleniales</taxon>
        <taxon>Dilleniaceae</taxon>
        <taxon>Dillenia</taxon>
    </lineage>
</organism>
<evidence type="ECO:0000256" key="2">
    <source>
        <dbReference type="ARBA" id="ARBA00023015"/>
    </source>
</evidence>
<dbReference type="PANTHER" id="PTHR31541:SF25">
    <property type="entry name" value="GAMMA-GLIADIN B"/>
    <property type="match status" value="1"/>
</dbReference>
<dbReference type="InterPro" id="IPR005508">
    <property type="entry name" value="At2g31720-like"/>
</dbReference>
<evidence type="ECO:0000313" key="8">
    <source>
        <dbReference type="Proteomes" id="UP001370490"/>
    </source>
</evidence>
<keyword evidence="8" id="KW-1185">Reference proteome</keyword>
<dbReference type="PANTHER" id="PTHR31541">
    <property type="entry name" value="B3 DOMAIN PLANT PROTEIN-RELATED"/>
    <property type="match status" value="1"/>
</dbReference>
<dbReference type="Gene3D" id="2.40.330.10">
    <property type="entry name" value="DNA-binding pseudobarrel domain"/>
    <property type="match status" value="1"/>
</dbReference>
<evidence type="ECO:0000256" key="4">
    <source>
        <dbReference type="ARBA" id="ARBA00023163"/>
    </source>
</evidence>
<evidence type="ECO:0000256" key="3">
    <source>
        <dbReference type="ARBA" id="ARBA00023125"/>
    </source>
</evidence>
<dbReference type="InterPro" id="IPR015300">
    <property type="entry name" value="DNA-bd_pseudobarrel_sf"/>
</dbReference>
<dbReference type="GO" id="GO:0003677">
    <property type="term" value="F:DNA binding"/>
    <property type="evidence" value="ECO:0007669"/>
    <property type="project" value="UniProtKB-KW"/>
</dbReference>
<evidence type="ECO:0000256" key="1">
    <source>
        <dbReference type="ARBA" id="ARBA00004123"/>
    </source>
</evidence>
<comment type="caution">
    <text evidence="7">The sequence shown here is derived from an EMBL/GenBank/DDBJ whole genome shotgun (WGS) entry which is preliminary data.</text>
</comment>
<sequence>MSSRVIDNGKDPPPDLPIEFRNAIAKFEGTQSALVIKTIFENDIKPNLNQCSILVRQLRAGFLTGEEKRKETGENCLTVVLTQPLLELLNKRVKLKRNGNGCTSYALQTQWGKVVEKNKIKEGDIVQLWAFRTEMRENTLGLALVRDKRAGKNQQESTCTTSGYGDMGSSSSQILSH</sequence>
<name>A0AAN8WG20_9MAGN</name>
<comment type="subcellular location">
    <subcellularLocation>
        <location evidence="1">Nucleus</location>
    </subcellularLocation>
</comment>
<dbReference type="Pfam" id="PF03754">
    <property type="entry name" value="At2g31720-like"/>
    <property type="match status" value="1"/>
</dbReference>
<dbReference type="EMBL" id="JBAMMX010000003">
    <property type="protein sequence ID" value="KAK6945282.1"/>
    <property type="molecule type" value="Genomic_DNA"/>
</dbReference>
<protein>
    <submittedName>
        <fullName evidence="7">B3 domain-containing protein At2g31720-like</fullName>
    </submittedName>
</protein>
<evidence type="ECO:0000256" key="6">
    <source>
        <dbReference type="SAM" id="MobiDB-lite"/>
    </source>
</evidence>
<dbReference type="AlphaFoldDB" id="A0AAN8WG20"/>
<proteinExistence type="predicted"/>